<evidence type="ECO:0000256" key="1">
    <source>
        <dbReference type="SAM" id="MobiDB-lite"/>
    </source>
</evidence>
<proteinExistence type="predicted"/>
<dbReference type="EMBL" id="KL597172">
    <property type="protein sequence ID" value="KER19600.1"/>
    <property type="molecule type" value="Genomic_DNA"/>
</dbReference>
<feature type="region of interest" description="Disordered" evidence="1">
    <location>
        <begin position="58"/>
        <end position="88"/>
    </location>
</feature>
<protein>
    <submittedName>
        <fullName evidence="2">Uncharacterized protein</fullName>
    </submittedName>
</protein>
<dbReference type="AlphaFoldDB" id="A0A074Z8Q1"/>
<dbReference type="GeneID" id="20325842"/>
<feature type="compositionally biased region" description="Basic and acidic residues" evidence="1">
    <location>
        <begin position="58"/>
        <end position="71"/>
    </location>
</feature>
<evidence type="ECO:0000313" key="2">
    <source>
        <dbReference type="EMBL" id="KER19600.1"/>
    </source>
</evidence>
<feature type="compositionally biased region" description="Polar residues" evidence="1">
    <location>
        <begin position="73"/>
        <end position="83"/>
    </location>
</feature>
<evidence type="ECO:0000313" key="3">
    <source>
        <dbReference type="Proteomes" id="UP000054324"/>
    </source>
</evidence>
<dbReference type="Proteomes" id="UP000054324">
    <property type="component" value="Unassembled WGS sequence"/>
</dbReference>
<accession>A0A074Z8Q1</accession>
<dbReference type="KEGG" id="ovi:T265_11674"/>
<sequence>MSEPTVKLGTSLMAPTTQHLGETRRLPKSEEVACYEAVSRQFQAECITIQLGEAENGERNFADIPWSERSHKNTPQPTNSTSKHTNDRSLIILGVPEPNETSNKVAQNTHDYMQLQCLCSTLELINVAVVDTFQNHQSIWVPAPGP</sequence>
<gene>
    <name evidence="2" type="ORF">T265_11674</name>
</gene>
<reference evidence="2 3" key="1">
    <citation type="submission" date="2013-11" db="EMBL/GenBank/DDBJ databases">
        <title>Opisthorchis viverrini - life in the bile duct.</title>
        <authorList>
            <person name="Young N.D."/>
            <person name="Nagarajan N."/>
            <person name="Lin S.J."/>
            <person name="Korhonen P.K."/>
            <person name="Jex A.R."/>
            <person name="Hall R.S."/>
            <person name="Safavi-Hemami H."/>
            <person name="Kaewkong W."/>
            <person name="Bertrand D."/>
            <person name="Gao S."/>
            <person name="Seet Q."/>
            <person name="Wongkham S."/>
            <person name="Teh B.T."/>
            <person name="Wongkham C."/>
            <person name="Intapan P.M."/>
            <person name="Maleewong W."/>
            <person name="Yang X."/>
            <person name="Hu M."/>
            <person name="Wang Z."/>
            <person name="Hofmann A."/>
            <person name="Sternberg P.W."/>
            <person name="Tan P."/>
            <person name="Wang J."/>
            <person name="Gasser R.B."/>
        </authorList>
    </citation>
    <scope>NUCLEOTIDE SEQUENCE [LARGE SCALE GENOMIC DNA]</scope>
</reference>
<dbReference type="RefSeq" id="XP_009176651.1">
    <property type="nucleotide sequence ID" value="XM_009178387.1"/>
</dbReference>
<dbReference type="CTD" id="20325842"/>
<keyword evidence="3" id="KW-1185">Reference proteome</keyword>
<name>A0A074Z8Q1_OPIVI</name>
<organism evidence="2 3">
    <name type="scientific">Opisthorchis viverrini</name>
    <name type="common">Southeast Asian liver fluke</name>
    <dbReference type="NCBI Taxonomy" id="6198"/>
    <lineage>
        <taxon>Eukaryota</taxon>
        <taxon>Metazoa</taxon>
        <taxon>Spiralia</taxon>
        <taxon>Lophotrochozoa</taxon>
        <taxon>Platyhelminthes</taxon>
        <taxon>Trematoda</taxon>
        <taxon>Digenea</taxon>
        <taxon>Opisthorchiida</taxon>
        <taxon>Opisthorchiata</taxon>
        <taxon>Opisthorchiidae</taxon>
        <taxon>Opisthorchis</taxon>
    </lineage>
</organism>